<feature type="transmembrane region" description="Helical" evidence="4">
    <location>
        <begin position="20"/>
        <end position="42"/>
    </location>
</feature>
<keyword evidence="2" id="KW-0464">Manganese</keyword>
<comment type="caution">
    <text evidence="5">The sequence shown here is derived from an EMBL/GenBank/DDBJ whole genome shotgun (WGS) entry which is preliminary data.</text>
</comment>
<proteinExistence type="inferred from homology"/>
<keyword evidence="4" id="KW-1133">Transmembrane helix</keyword>
<dbReference type="InterPro" id="IPR050587">
    <property type="entry name" value="GNT1/Glycosyltrans_8"/>
</dbReference>
<accession>A0AAV8HRC0</accession>
<dbReference type="EMBL" id="JAMFTS010000001">
    <property type="protein sequence ID" value="KAJ4820400.1"/>
    <property type="molecule type" value="Genomic_DNA"/>
</dbReference>
<organism evidence="5 6">
    <name type="scientific">Rhynchospora pubera</name>
    <dbReference type="NCBI Taxonomy" id="906938"/>
    <lineage>
        <taxon>Eukaryota</taxon>
        <taxon>Viridiplantae</taxon>
        <taxon>Streptophyta</taxon>
        <taxon>Embryophyta</taxon>
        <taxon>Tracheophyta</taxon>
        <taxon>Spermatophyta</taxon>
        <taxon>Magnoliopsida</taxon>
        <taxon>Liliopsida</taxon>
        <taxon>Poales</taxon>
        <taxon>Cyperaceae</taxon>
        <taxon>Cyperoideae</taxon>
        <taxon>Rhynchosporeae</taxon>
        <taxon>Rhynchospora</taxon>
    </lineage>
</organism>
<evidence type="ECO:0000313" key="5">
    <source>
        <dbReference type="EMBL" id="KAJ4820400.1"/>
    </source>
</evidence>
<name>A0AAV8HRC0_9POAL</name>
<dbReference type="InterPro" id="IPR029044">
    <property type="entry name" value="Nucleotide-diphossugar_trans"/>
</dbReference>
<comment type="similarity">
    <text evidence="3">Belongs to the glycosyltransferase 8 family.</text>
</comment>
<dbReference type="PANTHER" id="PTHR11183">
    <property type="entry name" value="GLYCOGENIN SUBFAMILY MEMBER"/>
    <property type="match status" value="1"/>
</dbReference>
<keyword evidence="6" id="KW-1185">Reference proteome</keyword>
<evidence type="ECO:0000256" key="3">
    <source>
        <dbReference type="RuleBase" id="RU362027"/>
    </source>
</evidence>
<evidence type="ECO:0000313" key="6">
    <source>
        <dbReference type="Proteomes" id="UP001140206"/>
    </source>
</evidence>
<dbReference type="InterPro" id="IPR002495">
    <property type="entry name" value="Glyco_trans_8"/>
</dbReference>
<dbReference type="Pfam" id="PF01501">
    <property type="entry name" value="Glyco_transf_8"/>
    <property type="match status" value="1"/>
</dbReference>
<keyword evidence="1" id="KW-0328">Glycosyltransferase</keyword>
<evidence type="ECO:0000256" key="2">
    <source>
        <dbReference type="ARBA" id="ARBA00023211"/>
    </source>
</evidence>
<evidence type="ECO:0000256" key="4">
    <source>
        <dbReference type="SAM" id="Phobius"/>
    </source>
</evidence>
<dbReference type="CDD" id="cd02537">
    <property type="entry name" value="GT8_Glycogenin"/>
    <property type="match status" value="1"/>
</dbReference>
<protein>
    <recommendedName>
        <fullName evidence="3">Hexosyltransferase</fullName>
        <ecNumber evidence="3">2.4.1.-</ecNumber>
    </recommendedName>
</protein>
<keyword evidence="4" id="KW-0472">Membrane</keyword>
<dbReference type="AlphaFoldDB" id="A0AAV8HRC0"/>
<dbReference type="GO" id="GO:0016757">
    <property type="term" value="F:glycosyltransferase activity"/>
    <property type="evidence" value="ECO:0007669"/>
    <property type="project" value="UniProtKB-KW"/>
</dbReference>
<keyword evidence="4" id="KW-0812">Transmembrane</keyword>
<sequence>MKPSNSDSTTRSHVVRNIHIAFLLLVLVATIITLYIQPVYLFQNNSGTKVLSKVETKIVNGKSKVGKIAIEKAPGFLAGIDEKTRIGLVNLPYDDAKSCGINGSITVVDFDVVSNDITWNVLYPSWIDEEGESGSQPTCPTIPMPNFSAFNDIDLVVAQLPCRRPEAGWNRDVFRLQVHLVAANLAVKKGKRNKINGAVKLVFTSRCEPMRDLFRCDDLVKKDGTWWMYEVDVMRLEDKVRSPPGTCELISPLLDEGPNKGFDAGKIKPLPSHRRQREAYVTVLHSSDTYVCGAITLAHSIRKVGSTRDLVLLHDEFINPTQLRFLGNAGWSLRQIERIHNPHPRSDRLYEYSYSKFHIFRLTEYDKIVFLDADIMVLRNLDMLFNFPSISARGDHDELFNSGIMVVEPSNCTFKTFMLNINSVKSYDGGDQGFLNEMFVWWHRLPRRTNFFKVIWANTTEEKLKFDSMFVADPPQLYAIHYFGLKPWMCYRDYDCNWDLETARGFANDEAHWRWWRVYDGMDEGLKKMCRLSIKQKRNLNHLRLQASKMRYSDGHWKWNITDPRKDI</sequence>
<keyword evidence="1" id="KW-0808">Transferase</keyword>
<reference evidence="5" key="1">
    <citation type="submission" date="2022-08" db="EMBL/GenBank/DDBJ databases">
        <authorList>
            <person name="Marques A."/>
        </authorList>
    </citation>
    <scope>NUCLEOTIDE SEQUENCE</scope>
    <source>
        <strain evidence="5">RhyPub2mFocal</strain>
        <tissue evidence="5">Leaves</tissue>
    </source>
</reference>
<dbReference type="Proteomes" id="UP001140206">
    <property type="component" value="Chromosome 1"/>
</dbReference>
<dbReference type="EC" id="2.4.1.-" evidence="3"/>
<evidence type="ECO:0000256" key="1">
    <source>
        <dbReference type="ARBA" id="ARBA00022676"/>
    </source>
</evidence>
<gene>
    <name evidence="5" type="ORF">LUZ62_032966</name>
</gene>
<dbReference type="Gene3D" id="3.90.550.10">
    <property type="entry name" value="Spore Coat Polysaccharide Biosynthesis Protein SpsA, Chain A"/>
    <property type="match status" value="1"/>
</dbReference>
<dbReference type="SUPFAM" id="SSF53448">
    <property type="entry name" value="Nucleotide-diphospho-sugar transferases"/>
    <property type="match status" value="1"/>
</dbReference>